<evidence type="ECO:0000313" key="2">
    <source>
        <dbReference type="Proteomes" id="UP000294933"/>
    </source>
</evidence>
<accession>A0A4Y7PY27</accession>
<sequence length="113" mass="12751">MKVWSFLHQFSPTTITHLSAASLHAAAPVHYPQRRKIGGVQSDLMDAQLMQIIAGTILMFANSCIIDPRALWLLRVIVFLPIPDKCGVCCGDPWTLRDNLVVNQQVWICQRRP</sequence>
<evidence type="ECO:0000313" key="1">
    <source>
        <dbReference type="EMBL" id="TDL19981.1"/>
    </source>
</evidence>
<keyword evidence="2" id="KW-1185">Reference proteome</keyword>
<proteinExistence type="predicted"/>
<dbReference type="Proteomes" id="UP000294933">
    <property type="component" value="Unassembled WGS sequence"/>
</dbReference>
<gene>
    <name evidence="1" type="ORF">BD410DRAFT_395916</name>
</gene>
<reference evidence="1 2" key="1">
    <citation type="submission" date="2018-06" db="EMBL/GenBank/DDBJ databases">
        <title>A transcriptomic atlas of mushroom development highlights an independent origin of complex multicellularity.</title>
        <authorList>
            <consortium name="DOE Joint Genome Institute"/>
            <person name="Krizsan K."/>
            <person name="Almasi E."/>
            <person name="Merenyi Z."/>
            <person name="Sahu N."/>
            <person name="Viragh M."/>
            <person name="Koszo T."/>
            <person name="Mondo S."/>
            <person name="Kiss B."/>
            <person name="Balint B."/>
            <person name="Kues U."/>
            <person name="Barry K."/>
            <person name="Hegedus J.C."/>
            <person name="Henrissat B."/>
            <person name="Johnson J."/>
            <person name="Lipzen A."/>
            <person name="Ohm R."/>
            <person name="Nagy I."/>
            <person name="Pangilinan J."/>
            <person name="Yan J."/>
            <person name="Xiong Y."/>
            <person name="Grigoriev I.V."/>
            <person name="Hibbett D.S."/>
            <person name="Nagy L.G."/>
        </authorList>
    </citation>
    <scope>NUCLEOTIDE SEQUENCE [LARGE SCALE GENOMIC DNA]</scope>
    <source>
        <strain evidence="1 2">SZMC22713</strain>
    </source>
</reference>
<organism evidence="1 2">
    <name type="scientific">Rickenella mellea</name>
    <dbReference type="NCBI Taxonomy" id="50990"/>
    <lineage>
        <taxon>Eukaryota</taxon>
        <taxon>Fungi</taxon>
        <taxon>Dikarya</taxon>
        <taxon>Basidiomycota</taxon>
        <taxon>Agaricomycotina</taxon>
        <taxon>Agaricomycetes</taxon>
        <taxon>Hymenochaetales</taxon>
        <taxon>Rickenellaceae</taxon>
        <taxon>Rickenella</taxon>
    </lineage>
</organism>
<name>A0A4Y7PY27_9AGAM</name>
<dbReference type="EMBL" id="ML170192">
    <property type="protein sequence ID" value="TDL19981.1"/>
    <property type="molecule type" value="Genomic_DNA"/>
</dbReference>
<protein>
    <submittedName>
        <fullName evidence="1">Uncharacterized protein</fullName>
    </submittedName>
</protein>
<dbReference type="VEuPathDB" id="FungiDB:BD410DRAFT_395916"/>
<dbReference type="AlphaFoldDB" id="A0A4Y7PY27"/>